<dbReference type="EMBL" id="CP089982">
    <property type="protein sequence ID" value="WXA93117.1"/>
    <property type="molecule type" value="Genomic_DNA"/>
</dbReference>
<dbReference type="Pfam" id="PF13646">
    <property type="entry name" value="HEAT_2"/>
    <property type="match status" value="1"/>
</dbReference>
<keyword evidence="4" id="KW-1185">Reference proteome</keyword>
<feature type="region of interest" description="Disordered" evidence="1">
    <location>
        <begin position="27"/>
        <end position="60"/>
    </location>
</feature>
<name>A0ABZ2K3A9_9BACT</name>
<feature type="signal peptide" evidence="2">
    <location>
        <begin position="1"/>
        <end position="27"/>
    </location>
</feature>
<gene>
    <name evidence="3" type="ORF">LZC95_42535</name>
</gene>
<feature type="chain" id="PRO_5045624440" evidence="2">
    <location>
        <begin position="28"/>
        <end position="290"/>
    </location>
</feature>
<dbReference type="InterPro" id="IPR016024">
    <property type="entry name" value="ARM-type_fold"/>
</dbReference>
<keyword evidence="2" id="KW-0732">Signal</keyword>
<dbReference type="SUPFAM" id="SSF48371">
    <property type="entry name" value="ARM repeat"/>
    <property type="match status" value="1"/>
</dbReference>
<dbReference type="RefSeq" id="WP_394843716.1">
    <property type="nucleotide sequence ID" value="NZ_CP089982.1"/>
</dbReference>
<evidence type="ECO:0000256" key="2">
    <source>
        <dbReference type="SAM" id="SignalP"/>
    </source>
</evidence>
<dbReference type="InterPro" id="IPR004155">
    <property type="entry name" value="PBS_lyase_HEAT"/>
</dbReference>
<evidence type="ECO:0000313" key="4">
    <source>
        <dbReference type="Proteomes" id="UP001379533"/>
    </source>
</evidence>
<dbReference type="Proteomes" id="UP001379533">
    <property type="component" value="Chromosome"/>
</dbReference>
<dbReference type="Gene3D" id="1.25.10.10">
    <property type="entry name" value="Leucine-rich Repeat Variant"/>
    <property type="match status" value="1"/>
</dbReference>
<reference evidence="3 4" key="1">
    <citation type="submission" date="2021-12" db="EMBL/GenBank/DDBJ databases">
        <title>Discovery of the Pendulisporaceae a myxobacterial family with distinct sporulation behavior and unique specialized metabolism.</title>
        <authorList>
            <person name="Garcia R."/>
            <person name="Popoff A."/>
            <person name="Bader C.D."/>
            <person name="Loehr J."/>
            <person name="Walesch S."/>
            <person name="Walt C."/>
            <person name="Boldt J."/>
            <person name="Bunk B."/>
            <person name="Haeckl F.J.F.P.J."/>
            <person name="Gunesch A.P."/>
            <person name="Birkelbach J."/>
            <person name="Nuebel U."/>
            <person name="Pietschmann T."/>
            <person name="Bach T."/>
            <person name="Mueller R."/>
        </authorList>
    </citation>
    <scope>NUCLEOTIDE SEQUENCE [LARGE SCALE GENOMIC DNA]</scope>
    <source>
        <strain evidence="3 4">MSr12523</strain>
    </source>
</reference>
<dbReference type="InterPro" id="IPR011989">
    <property type="entry name" value="ARM-like"/>
</dbReference>
<sequence length="290" mass="29780">MRRPWTLACAVVGIVAAAQGITAGARAAEPPAAPPKIAPSSAAAPRKPLPPGTAEKLKSGEPERIAAALEDARLAGKGASSLAAEIAGLLDRGLNGALAESALNALAEIESPASTPSVAAYLQHRDAKVRTAAAKALARTKGPAAVAALRHALSDSEAPVRSAAATGLGVLRAREAVGDLALALDHRVVEAAAPIGQLCNADECADFLARLGRLPLDLMESGLEPMLFRPAAEVNEDTKANVIGRVRELKTNEAHKFLLGIQKRWPATGSPRLKTLIDQAVKATTRASGS</sequence>
<protein>
    <submittedName>
        <fullName evidence="3">HEAT repeat domain-containing protein</fullName>
    </submittedName>
</protein>
<evidence type="ECO:0000256" key="1">
    <source>
        <dbReference type="SAM" id="MobiDB-lite"/>
    </source>
</evidence>
<accession>A0ABZ2K3A9</accession>
<organism evidence="3 4">
    <name type="scientific">Pendulispora brunnea</name>
    <dbReference type="NCBI Taxonomy" id="2905690"/>
    <lineage>
        <taxon>Bacteria</taxon>
        <taxon>Pseudomonadati</taxon>
        <taxon>Myxococcota</taxon>
        <taxon>Myxococcia</taxon>
        <taxon>Myxococcales</taxon>
        <taxon>Sorangiineae</taxon>
        <taxon>Pendulisporaceae</taxon>
        <taxon>Pendulispora</taxon>
    </lineage>
</organism>
<dbReference type="SMART" id="SM00567">
    <property type="entry name" value="EZ_HEAT"/>
    <property type="match status" value="3"/>
</dbReference>
<evidence type="ECO:0000313" key="3">
    <source>
        <dbReference type="EMBL" id="WXA93117.1"/>
    </source>
</evidence>
<proteinExistence type="predicted"/>